<dbReference type="PANTHER" id="PTHR39176:SF1">
    <property type="entry name" value="PERIPLASMIC PROTEIN"/>
    <property type="match status" value="1"/>
</dbReference>
<dbReference type="RefSeq" id="WP_088416899.1">
    <property type="nucleotide sequence ID" value="NZ_NJBA01000002.1"/>
</dbReference>
<organism evidence="3 4">
    <name type="scientific">Pseudomonas nitroreducens</name>
    <dbReference type="NCBI Taxonomy" id="46680"/>
    <lineage>
        <taxon>Bacteria</taxon>
        <taxon>Pseudomonadati</taxon>
        <taxon>Pseudomonadota</taxon>
        <taxon>Gammaproteobacteria</taxon>
        <taxon>Pseudomonadales</taxon>
        <taxon>Pseudomonadaceae</taxon>
        <taxon>Pseudomonas</taxon>
    </lineage>
</organism>
<evidence type="ECO:0000313" key="4">
    <source>
        <dbReference type="Proteomes" id="UP000198145"/>
    </source>
</evidence>
<name>A0A246FCM8_PSENT</name>
<reference evidence="3 4" key="1">
    <citation type="submission" date="2017-06" db="EMBL/GenBank/DDBJ databases">
        <title>Draft genome of Pseudomonas nitroreducens DF05.</title>
        <authorList>
            <person name="Iyer R."/>
        </authorList>
    </citation>
    <scope>NUCLEOTIDE SEQUENCE [LARGE SCALE GENOMIC DNA]</scope>
    <source>
        <strain evidence="3 4">DF05</strain>
    </source>
</reference>
<feature type="domain" description="Lysozyme inhibitor LprI-like N-terminal" evidence="2">
    <location>
        <begin position="34"/>
        <end position="109"/>
    </location>
</feature>
<dbReference type="STRING" id="46680.GCA_000807755_02373"/>
<dbReference type="Gene3D" id="1.20.1270.180">
    <property type="match status" value="1"/>
</dbReference>
<dbReference type="AlphaFoldDB" id="A0A246FCM8"/>
<feature type="signal peptide" evidence="1">
    <location>
        <begin position="1"/>
        <end position="23"/>
    </location>
</feature>
<dbReference type="InterPro" id="IPR009739">
    <property type="entry name" value="LprI-like_N"/>
</dbReference>
<evidence type="ECO:0000256" key="1">
    <source>
        <dbReference type="SAM" id="SignalP"/>
    </source>
</evidence>
<accession>A0A246FCM8</accession>
<sequence length="126" mass="14158">MRKTLLSVTIVTAGLLSTDLALAACEKPRNAFDSVYCLSTEYAQVDRELNNEFGTLRKMLNDGQKAALKKSQIAWIKDRDAQCSYERDGGYFVNLQCAVDKTNERLAVLRERERECQSTGCVDAKL</sequence>
<gene>
    <name evidence="3" type="ORF">CEG18_07315</name>
</gene>
<dbReference type="Proteomes" id="UP000198145">
    <property type="component" value="Unassembled WGS sequence"/>
</dbReference>
<dbReference type="EMBL" id="NJBA01000002">
    <property type="protein sequence ID" value="OWP52056.1"/>
    <property type="molecule type" value="Genomic_DNA"/>
</dbReference>
<protein>
    <recommendedName>
        <fullName evidence="2">Lysozyme inhibitor LprI-like N-terminal domain-containing protein</fullName>
    </recommendedName>
</protein>
<dbReference type="Pfam" id="PF07007">
    <property type="entry name" value="LprI"/>
    <property type="match status" value="1"/>
</dbReference>
<proteinExistence type="predicted"/>
<comment type="caution">
    <text evidence="3">The sequence shown here is derived from an EMBL/GenBank/DDBJ whole genome shotgun (WGS) entry which is preliminary data.</text>
</comment>
<dbReference type="eggNOG" id="COG3755">
    <property type="taxonomic scope" value="Bacteria"/>
</dbReference>
<feature type="chain" id="PRO_5013077508" description="Lysozyme inhibitor LprI-like N-terminal domain-containing protein" evidence="1">
    <location>
        <begin position="24"/>
        <end position="126"/>
    </location>
</feature>
<dbReference type="PANTHER" id="PTHR39176">
    <property type="entry name" value="PERIPLASMIC PROTEIN-RELATED"/>
    <property type="match status" value="1"/>
</dbReference>
<keyword evidence="1" id="KW-0732">Signal</keyword>
<evidence type="ECO:0000259" key="2">
    <source>
        <dbReference type="Pfam" id="PF07007"/>
    </source>
</evidence>
<evidence type="ECO:0000313" key="3">
    <source>
        <dbReference type="EMBL" id="OWP52056.1"/>
    </source>
</evidence>